<protein>
    <submittedName>
        <fullName evidence="1">Uncharacterized protein</fullName>
    </submittedName>
</protein>
<proteinExistence type="predicted"/>
<sequence length="106" mass="12582">MYIFHFELLCHKFHALTIYHLKIGEVVYMTNWYYLPVNTILDLVLIIARSSVVVHITAGKLVNMSVYTFGDNCKEIQKSRCKYDCPLPRYLIIIFQQFHYISHHSL</sequence>
<comment type="caution">
    <text evidence="1">The sequence shown here is derived from an EMBL/GenBank/DDBJ whole genome shotgun (WGS) entry which is preliminary data.</text>
</comment>
<dbReference type="EMBL" id="WNWW01000455">
    <property type="protein sequence ID" value="KAF3424639.1"/>
    <property type="molecule type" value="Genomic_DNA"/>
</dbReference>
<organism evidence="1 2">
    <name type="scientific">Frieseomelitta varia</name>
    <dbReference type="NCBI Taxonomy" id="561572"/>
    <lineage>
        <taxon>Eukaryota</taxon>
        <taxon>Metazoa</taxon>
        <taxon>Ecdysozoa</taxon>
        <taxon>Arthropoda</taxon>
        <taxon>Hexapoda</taxon>
        <taxon>Insecta</taxon>
        <taxon>Pterygota</taxon>
        <taxon>Neoptera</taxon>
        <taxon>Endopterygota</taxon>
        <taxon>Hymenoptera</taxon>
        <taxon>Apocrita</taxon>
        <taxon>Aculeata</taxon>
        <taxon>Apoidea</taxon>
        <taxon>Anthophila</taxon>
        <taxon>Apidae</taxon>
        <taxon>Frieseomelitta</taxon>
    </lineage>
</organism>
<accession>A0A833R9I2</accession>
<evidence type="ECO:0000313" key="1">
    <source>
        <dbReference type="EMBL" id="KAF3424639.1"/>
    </source>
</evidence>
<keyword evidence="2" id="KW-1185">Reference proteome</keyword>
<gene>
    <name evidence="1" type="ORF">E2986_11718</name>
</gene>
<evidence type="ECO:0000313" key="2">
    <source>
        <dbReference type="Proteomes" id="UP000655588"/>
    </source>
</evidence>
<dbReference type="Proteomes" id="UP000655588">
    <property type="component" value="Unassembled WGS sequence"/>
</dbReference>
<reference evidence="1" key="1">
    <citation type="submission" date="2019-11" db="EMBL/GenBank/DDBJ databases">
        <title>The nuclear and mitochondrial genomes of Frieseomelitta varia - a highly eusocial stingless bee (Meliponini) with a permanently sterile worker caste.</title>
        <authorList>
            <person name="Freitas F.C.P."/>
            <person name="Lourenco A.P."/>
            <person name="Nunes F.M.F."/>
            <person name="Paschoal A.R."/>
            <person name="Abreu F.C.P."/>
            <person name="Barbin F.O."/>
            <person name="Bataglia L."/>
            <person name="Cardoso-Junior C.A.M."/>
            <person name="Cervoni M.S."/>
            <person name="Silva S.R."/>
            <person name="Dalarmi F."/>
            <person name="Del Lama M.A."/>
            <person name="Depintor T.S."/>
            <person name="Ferreira K.M."/>
            <person name="Goria P.S."/>
            <person name="Jaskot M.C."/>
            <person name="Lago D.C."/>
            <person name="Luna-Lucena D."/>
            <person name="Moda L.M."/>
            <person name="Nascimento L."/>
            <person name="Pedrino M."/>
            <person name="Rabico F.O."/>
            <person name="Sanches F.C."/>
            <person name="Santos D.E."/>
            <person name="Santos C.G."/>
            <person name="Vieira J."/>
            <person name="Lopes T.F."/>
            <person name="Barchuk A.R."/>
            <person name="Hartfelder K."/>
            <person name="Simoes Z.L.P."/>
            <person name="Bitondi M.M.G."/>
            <person name="Pinheiro D.G."/>
        </authorList>
    </citation>
    <scope>NUCLEOTIDE SEQUENCE</scope>
    <source>
        <strain evidence="1">USP_RPSP 00005682</strain>
        <tissue evidence="1">Whole individual</tissue>
    </source>
</reference>
<dbReference type="AlphaFoldDB" id="A0A833R9I2"/>
<name>A0A833R9I2_9HYME</name>